<dbReference type="InterPro" id="IPR006094">
    <property type="entry name" value="Oxid_FAD_bind_N"/>
</dbReference>
<gene>
    <name evidence="6" type="ORF">METZ01_LOCUS194095</name>
</gene>
<feature type="domain" description="FAD-binding PCMH-type" evidence="5">
    <location>
        <begin position="1"/>
        <end position="172"/>
    </location>
</feature>
<proteinExistence type="predicted"/>
<protein>
    <recommendedName>
        <fullName evidence="5">FAD-binding PCMH-type domain-containing protein</fullName>
    </recommendedName>
</protein>
<accession>A0A382DU20</accession>
<evidence type="ECO:0000256" key="2">
    <source>
        <dbReference type="ARBA" id="ARBA00022630"/>
    </source>
</evidence>
<dbReference type="Pfam" id="PF02913">
    <property type="entry name" value="FAD-oxidase_C"/>
    <property type="match status" value="1"/>
</dbReference>
<dbReference type="SUPFAM" id="SSF56176">
    <property type="entry name" value="FAD-binding/transporter-associated domain-like"/>
    <property type="match status" value="1"/>
</dbReference>
<dbReference type="InterPro" id="IPR016166">
    <property type="entry name" value="FAD-bd_PCMH"/>
</dbReference>
<dbReference type="PANTHER" id="PTHR11748">
    <property type="entry name" value="D-LACTATE DEHYDROGENASE"/>
    <property type="match status" value="1"/>
</dbReference>
<dbReference type="Gene3D" id="3.30.465.10">
    <property type="match status" value="1"/>
</dbReference>
<evidence type="ECO:0000313" key="6">
    <source>
        <dbReference type="EMBL" id="SVB41241.1"/>
    </source>
</evidence>
<keyword evidence="3" id="KW-0274">FAD</keyword>
<evidence type="ECO:0000259" key="5">
    <source>
        <dbReference type="PROSITE" id="PS51387"/>
    </source>
</evidence>
<dbReference type="GO" id="GO:0016491">
    <property type="term" value="F:oxidoreductase activity"/>
    <property type="evidence" value="ECO:0007669"/>
    <property type="project" value="UniProtKB-KW"/>
</dbReference>
<dbReference type="SUPFAM" id="SSF55103">
    <property type="entry name" value="FAD-linked oxidases, C-terminal domain"/>
    <property type="match status" value="1"/>
</dbReference>
<dbReference type="InterPro" id="IPR016164">
    <property type="entry name" value="FAD-linked_Oxase-like_C"/>
</dbReference>
<sequence>VAPDTVETLAAVIGFASEKGLKVAPRGGGTKMDLGMPPERVDLIVSLEHLNQIIEYAPADMTATVQAGIRLADLQADLAQGGQHFPLDPPHSDACTIGGVLSTNSSGALRWMYGTARDLVIGTKVVQADGTVVKAGGKVVKNVAGYDLNKMYIGALGTLGILVEVTLKVQPKPETGQAIIGRFPFISTVTEAAQRVLDSDITPGFIEMANPVPVAILARRAGRGLGDTGFPLIIGAFGPEESVEWQMADARKIYESMGAVQVFSVKDTLYDLTLEVIQEIPTGQAVPRGMLPGIVCRASVPPEDLGRLYQMAEDRCQKKAIGCAMISHFGNGAMTLVFYLEKPFENKTVDILTPILAELTAAASDMDGSFTIDHAPVALKE</sequence>
<dbReference type="PANTHER" id="PTHR11748:SF103">
    <property type="entry name" value="GLYCOLATE OXIDASE SUBUNIT GLCE"/>
    <property type="match status" value="1"/>
</dbReference>
<dbReference type="InterPro" id="IPR036318">
    <property type="entry name" value="FAD-bd_PCMH-like_sf"/>
</dbReference>
<dbReference type="PROSITE" id="PS51387">
    <property type="entry name" value="FAD_PCMH"/>
    <property type="match status" value="1"/>
</dbReference>
<keyword evidence="4" id="KW-0560">Oxidoreductase</keyword>
<dbReference type="Pfam" id="PF01565">
    <property type="entry name" value="FAD_binding_4"/>
    <property type="match status" value="1"/>
</dbReference>
<reference evidence="6" key="1">
    <citation type="submission" date="2018-05" db="EMBL/GenBank/DDBJ databases">
        <authorList>
            <person name="Lanie J.A."/>
            <person name="Ng W.-L."/>
            <person name="Kazmierczak K.M."/>
            <person name="Andrzejewski T.M."/>
            <person name="Davidsen T.M."/>
            <person name="Wayne K.J."/>
            <person name="Tettelin H."/>
            <person name="Glass J.I."/>
            <person name="Rusch D."/>
            <person name="Podicherti R."/>
            <person name="Tsui H.-C.T."/>
            <person name="Winkler M.E."/>
        </authorList>
    </citation>
    <scope>NUCLEOTIDE SEQUENCE</scope>
</reference>
<dbReference type="EMBL" id="UINC01040821">
    <property type="protein sequence ID" value="SVB41241.1"/>
    <property type="molecule type" value="Genomic_DNA"/>
</dbReference>
<dbReference type="InterPro" id="IPR004113">
    <property type="entry name" value="FAD-bd_oxidored_4_C"/>
</dbReference>
<feature type="non-terminal residue" evidence="6">
    <location>
        <position position="381"/>
    </location>
</feature>
<evidence type="ECO:0000256" key="3">
    <source>
        <dbReference type="ARBA" id="ARBA00022827"/>
    </source>
</evidence>
<comment type="cofactor">
    <cofactor evidence="1">
        <name>FAD</name>
        <dbReference type="ChEBI" id="CHEBI:57692"/>
    </cofactor>
</comment>
<dbReference type="AlphaFoldDB" id="A0A382DU20"/>
<dbReference type="GO" id="GO:0071949">
    <property type="term" value="F:FAD binding"/>
    <property type="evidence" value="ECO:0007669"/>
    <property type="project" value="InterPro"/>
</dbReference>
<evidence type="ECO:0000256" key="4">
    <source>
        <dbReference type="ARBA" id="ARBA00023002"/>
    </source>
</evidence>
<feature type="non-terminal residue" evidence="6">
    <location>
        <position position="1"/>
    </location>
</feature>
<keyword evidence="2" id="KW-0285">Flavoprotein</keyword>
<dbReference type="InterPro" id="IPR016169">
    <property type="entry name" value="FAD-bd_PCMH_sub2"/>
</dbReference>
<organism evidence="6">
    <name type="scientific">marine metagenome</name>
    <dbReference type="NCBI Taxonomy" id="408172"/>
    <lineage>
        <taxon>unclassified sequences</taxon>
        <taxon>metagenomes</taxon>
        <taxon>ecological metagenomes</taxon>
    </lineage>
</organism>
<evidence type="ECO:0000256" key="1">
    <source>
        <dbReference type="ARBA" id="ARBA00001974"/>
    </source>
</evidence>
<name>A0A382DU20_9ZZZZ</name>